<evidence type="ECO:0000313" key="1">
    <source>
        <dbReference type="EMBL" id="AZI44179.1"/>
    </source>
</evidence>
<dbReference type="KEGG" id="dph:EHF33_14860"/>
<dbReference type="AlphaFoldDB" id="A0A3G8YFS1"/>
<organism evidence="1 2">
    <name type="scientific">Deinococcus psychrotolerans</name>
    <dbReference type="NCBI Taxonomy" id="2489213"/>
    <lineage>
        <taxon>Bacteria</taxon>
        <taxon>Thermotogati</taxon>
        <taxon>Deinococcota</taxon>
        <taxon>Deinococci</taxon>
        <taxon>Deinococcales</taxon>
        <taxon>Deinococcaceae</taxon>
        <taxon>Deinococcus</taxon>
    </lineage>
</organism>
<gene>
    <name evidence="1" type="ORF">EHF33_14860</name>
</gene>
<dbReference type="Proteomes" id="UP000276417">
    <property type="component" value="Chromosome 2"/>
</dbReference>
<keyword evidence="2" id="KW-1185">Reference proteome</keyword>
<evidence type="ECO:0008006" key="3">
    <source>
        <dbReference type="Google" id="ProtNLM"/>
    </source>
</evidence>
<protein>
    <recommendedName>
        <fullName evidence="3">GAF domain-containing protein</fullName>
    </recommendedName>
</protein>
<dbReference type="EMBL" id="CP034184">
    <property type="protein sequence ID" value="AZI44179.1"/>
    <property type="molecule type" value="Genomic_DNA"/>
</dbReference>
<proteinExistence type="predicted"/>
<name>A0A3G8YFS1_9DEIO</name>
<dbReference type="RefSeq" id="WP_124873574.1">
    <property type="nucleotide sequence ID" value="NZ_CP034184.1"/>
</dbReference>
<evidence type="ECO:0000313" key="2">
    <source>
        <dbReference type="Proteomes" id="UP000276417"/>
    </source>
</evidence>
<dbReference type="SUPFAM" id="SSF55781">
    <property type="entry name" value="GAF domain-like"/>
    <property type="match status" value="1"/>
</dbReference>
<reference evidence="1 2" key="1">
    <citation type="submission" date="2018-11" db="EMBL/GenBank/DDBJ databases">
        <title>Deinococcus shelandsis sp. nov., isolated from South Shetland Islands soil of Antarctica.</title>
        <authorList>
            <person name="Tian J."/>
        </authorList>
    </citation>
    <scope>NUCLEOTIDE SEQUENCE [LARGE SCALE GENOMIC DNA]</scope>
    <source>
        <strain evidence="1 2">S14-83T</strain>
    </source>
</reference>
<sequence length="123" mass="13417">MKSPLNFIRFWNSALCRWTPSRFAVRFVQTGEAQYAENISLLLTAEPETKPTAAGAVPIVGQSGTLEAVLAVSRPPHVGTWTVHEQALLTQAARTLGFTLRQDALYIGVPNSGRRESLPVTGR</sequence>
<accession>A0A3G8YFS1</accession>